<sequence length="192" mass="20190">MPEQQPGDASHLLAEVPGAVRDLVIGHWPATSVPGMRGNGDAYMRASADLKNSADEYEARGALAEQALTGASREGLAQRNRSVVKAMRDQAAVCEGLGRQCYDTADATLEVQHQLIVTGIILGAQLAYDALLFFQGGGLKALNDRIAAEVAMREAVEQLAVRTGEEAAAGAVRRAALRGPSTRRRSAPSPAA</sequence>
<accession>A0A7K0DHX4</accession>
<dbReference type="OrthoDB" id="4490872at2"/>
<evidence type="ECO:0000313" key="3">
    <source>
        <dbReference type="Proteomes" id="UP000431401"/>
    </source>
</evidence>
<evidence type="ECO:0000313" key="2">
    <source>
        <dbReference type="EMBL" id="MQY25299.1"/>
    </source>
</evidence>
<protein>
    <submittedName>
        <fullName evidence="2">Uncharacterized protein</fullName>
    </submittedName>
</protein>
<dbReference type="RefSeq" id="WP_153339191.1">
    <property type="nucleotide sequence ID" value="NZ_WEGI01000002.1"/>
</dbReference>
<dbReference type="AlphaFoldDB" id="A0A7K0DHX4"/>
<reference evidence="2 3" key="1">
    <citation type="submission" date="2019-10" db="EMBL/GenBank/DDBJ databases">
        <title>Nocardia macrotermitis sp. nov. and Nocardia aurantia sp. nov., isolated from the gut of fungus growing-termite Macrotermes natalensis.</title>
        <authorList>
            <person name="Benndorf R."/>
            <person name="Schwitalla J."/>
            <person name="Martin K."/>
            <person name="De Beer W."/>
            <person name="Kaster A.-K."/>
            <person name="Vollmers J."/>
            <person name="Poulsen M."/>
            <person name="Beemelmanns C."/>
        </authorList>
    </citation>
    <scope>NUCLEOTIDE SEQUENCE [LARGE SCALE GENOMIC DNA]</scope>
    <source>
        <strain evidence="2 3">RB56</strain>
    </source>
</reference>
<comment type="caution">
    <text evidence="2">The sequence shown here is derived from an EMBL/GenBank/DDBJ whole genome shotgun (WGS) entry which is preliminary data.</text>
</comment>
<proteinExistence type="predicted"/>
<keyword evidence="3" id="KW-1185">Reference proteome</keyword>
<evidence type="ECO:0000256" key="1">
    <source>
        <dbReference type="SAM" id="MobiDB-lite"/>
    </source>
</evidence>
<dbReference type="EMBL" id="WEGI01000002">
    <property type="protein sequence ID" value="MQY25299.1"/>
    <property type="molecule type" value="Genomic_DNA"/>
</dbReference>
<organism evidence="2 3">
    <name type="scientific">Nocardia aurantia</name>
    <dbReference type="NCBI Taxonomy" id="2585199"/>
    <lineage>
        <taxon>Bacteria</taxon>
        <taxon>Bacillati</taxon>
        <taxon>Actinomycetota</taxon>
        <taxon>Actinomycetes</taxon>
        <taxon>Mycobacteriales</taxon>
        <taxon>Nocardiaceae</taxon>
        <taxon>Nocardia</taxon>
    </lineage>
</organism>
<dbReference type="Proteomes" id="UP000431401">
    <property type="component" value="Unassembled WGS sequence"/>
</dbReference>
<name>A0A7K0DHX4_9NOCA</name>
<feature type="region of interest" description="Disordered" evidence="1">
    <location>
        <begin position="172"/>
        <end position="192"/>
    </location>
</feature>
<gene>
    <name evidence="2" type="ORF">NRB56_08550</name>
</gene>